<comment type="caution">
    <text evidence="2">The sequence shown here is derived from an EMBL/GenBank/DDBJ whole genome shotgun (WGS) entry which is preliminary data.</text>
</comment>
<feature type="compositionally biased region" description="Basic and acidic residues" evidence="1">
    <location>
        <begin position="129"/>
        <end position="144"/>
    </location>
</feature>
<reference evidence="3" key="1">
    <citation type="submission" date="2016-06" db="EMBL/GenBank/DDBJ databases">
        <title>Parallel loss of symbiosis genes in relatives of nitrogen-fixing non-legume Parasponia.</title>
        <authorList>
            <person name="Van Velzen R."/>
            <person name="Holmer R."/>
            <person name="Bu F."/>
            <person name="Rutten L."/>
            <person name="Van Zeijl A."/>
            <person name="Liu W."/>
            <person name="Santuari L."/>
            <person name="Cao Q."/>
            <person name="Sharma T."/>
            <person name="Shen D."/>
            <person name="Roswanjaya Y."/>
            <person name="Wardhani T."/>
            <person name="Kalhor M.S."/>
            <person name="Jansen J."/>
            <person name="Van den Hoogen J."/>
            <person name="Gungor B."/>
            <person name="Hartog M."/>
            <person name="Hontelez J."/>
            <person name="Verver J."/>
            <person name="Yang W.-C."/>
            <person name="Schijlen E."/>
            <person name="Repin R."/>
            <person name="Schilthuizen M."/>
            <person name="Schranz E."/>
            <person name="Heidstra R."/>
            <person name="Miyata K."/>
            <person name="Fedorova E."/>
            <person name="Kohlen W."/>
            <person name="Bisseling T."/>
            <person name="Smit S."/>
            <person name="Geurts R."/>
        </authorList>
    </citation>
    <scope>NUCLEOTIDE SEQUENCE [LARGE SCALE GENOMIC DNA]</scope>
    <source>
        <strain evidence="3">cv. WU1-14</strain>
    </source>
</reference>
<protein>
    <recommendedName>
        <fullName evidence="4">Retrotransposon gag domain-containing protein</fullName>
    </recommendedName>
</protein>
<feature type="region of interest" description="Disordered" evidence="1">
    <location>
        <begin position="1"/>
        <end position="44"/>
    </location>
</feature>
<evidence type="ECO:0000313" key="2">
    <source>
        <dbReference type="EMBL" id="PON38058.1"/>
    </source>
</evidence>
<organism evidence="2 3">
    <name type="scientific">Parasponia andersonii</name>
    <name type="common">Sponia andersonii</name>
    <dbReference type="NCBI Taxonomy" id="3476"/>
    <lineage>
        <taxon>Eukaryota</taxon>
        <taxon>Viridiplantae</taxon>
        <taxon>Streptophyta</taxon>
        <taxon>Embryophyta</taxon>
        <taxon>Tracheophyta</taxon>
        <taxon>Spermatophyta</taxon>
        <taxon>Magnoliopsida</taxon>
        <taxon>eudicotyledons</taxon>
        <taxon>Gunneridae</taxon>
        <taxon>Pentapetalae</taxon>
        <taxon>rosids</taxon>
        <taxon>fabids</taxon>
        <taxon>Rosales</taxon>
        <taxon>Cannabaceae</taxon>
        <taxon>Parasponia</taxon>
    </lineage>
</organism>
<dbReference type="PANTHER" id="PTHR33223">
    <property type="entry name" value="CCHC-TYPE DOMAIN-CONTAINING PROTEIN"/>
    <property type="match status" value="1"/>
</dbReference>
<evidence type="ECO:0008006" key="4">
    <source>
        <dbReference type="Google" id="ProtNLM"/>
    </source>
</evidence>
<dbReference type="OrthoDB" id="1432783at2759"/>
<proteinExistence type="predicted"/>
<feature type="compositionally biased region" description="Basic and acidic residues" evidence="1">
    <location>
        <begin position="167"/>
        <end position="204"/>
    </location>
</feature>
<name>A0A2P5ANC3_PARAD</name>
<keyword evidence="3" id="KW-1185">Reference proteome</keyword>
<evidence type="ECO:0000256" key="1">
    <source>
        <dbReference type="SAM" id="MobiDB-lite"/>
    </source>
</evidence>
<feature type="compositionally biased region" description="Low complexity" evidence="1">
    <location>
        <begin position="13"/>
        <end position="38"/>
    </location>
</feature>
<dbReference type="PANTHER" id="PTHR33223:SF10">
    <property type="entry name" value="AMINOTRANSFERASE-LIKE PLANT MOBILE DOMAIN-CONTAINING PROTEIN"/>
    <property type="match status" value="1"/>
</dbReference>
<feature type="region of interest" description="Disordered" evidence="1">
    <location>
        <begin position="71"/>
        <end position="243"/>
    </location>
</feature>
<dbReference type="AlphaFoldDB" id="A0A2P5ANC3"/>
<dbReference type="EMBL" id="JXTB01000507">
    <property type="protein sequence ID" value="PON38058.1"/>
    <property type="molecule type" value="Genomic_DNA"/>
</dbReference>
<gene>
    <name evidence="2" type="ORF">PanWU01x14_315600</name>
</gene>
<sequence>MANTRNTTRVAGTSQNQPQSTAATQAPPAPDQPTMMATENLSQRQDRIEETLVNLQQVTNQINDTLRRLAEGQMVTPPQYERPKERPAQLPEKGIQILETRRRDQPRTQQEHHEERISKGKGKVADLPLESRTESSSTNRDHTQSSRKSTNNQDRLSSEQGQSSRSIFERISRESRQDPADLRQYLERRRGHDRSVSHHSDHSWSRRTMPLDSSHRSQKTLPDQPAAKQDNEQRSLIPPARNDTFPLNVDVHNLRIALDVLARWDDELADGYHQSPFSEEVRAVALPTGFRLPTINTFDGKTDPQDHMDHFSDLMELHRVSDHARYRCFAVTLSGAAKKWFRGLKP</sequence>
<feature type="compositionally biased region" description="Polar residues" evidence="1">
    <location>
        <begin position="1"/>
        <end position="12"/>
    </location>
</feature>
<feature type="non-terminal residue" evidence="2">
    <location>
        <position position="346"/>
    </location>
</feature>
<feature type="compositionally biased region" description="Polar residues" evidence="1">
    <location>
        <begin position="146"/>
        <end position="162"/>
    </location>
</feature>
<dbReference type="Proteomes" id="UP000237105">
    <property type="component" value="Unassembled WGS sequence"/>
</dbReference>
<feature type="compositionally biased region" description="Basic and acidic residues" evidence="1">
    <location>
        <begin position="99"/>
        <end position="118"/>
    </location>
</feature>
<evidence type="ECO:0000313" key="3">
    <source>
        <dbReference type="Proteomes" id="UP000237105"/>
    </source>
</evidence>
<accession>A0A2P5ANC3</accession>